<name>A0ABU4C3K3_RHOGO</name>
<evidence type="ECO:0000313" key="2">
    <source>
        <dbReference type="Proteomes" id="UP001185927"/>
    </source>
</evidence>
<sequence>MTAEPAIEFDEVAQPVGRFEWERLIRRVSMPTGVKFLALMLATFADQDGSRVRPGVGHLALTLEVSARTVSRGFVWLRDNGFVTRVRQGNRYENMADEYQLSVPADILGRLILEPEGPESK</sequence>
<protein>
    <recommendedName>
        <fullName evidence="3">Helix-turn-helix domain-containing protein</fullName>
    </recommendedName>
</protein>
<gene>
    <name evidence="1" type="ORF">R3Q16_31145</name>
</gene>
<organism evidence="1 2">
    <name type="scientific">Rhodococcus globerulus</name>
    <dbReference type="NCBI Taxonomy" id="33008"/>
    <lineage>
        <taxon>Bacteria</taxon>
        <taxon>Bacillati</taxon>
        <taxon>Actinomycetota</taxon>
        <taxon>Actinomycetes</taxon>
        <taxon>Mycobacteriales</taxon>
        <taxon>Nocardiaceae</taxon>
        <taxon>Rhodococcus</taxon>
    </lineage>
</organism>
<accession>A0ABU4C3K3</accession>
<dbReference type="EMBL" id="JAWLKB010000031">
    <property type="protein sequence ID" value="MDV6271086.1"/>
    <property type="molecule type" value="Genomic_DNA"/>
</dbReference>
<dbReference type="InterPro" id="IPR036390">
    <property type="entry name" value="WH_DNA-bd_sf"/>
</dbReference>
<dbReference type="SUPFAM" id="SSF46785">
    <property type="entry name" value="Winged helix' DNA-binding domain"/>
    <property type="match status" value="1"/>
</dbReference>
<dbReference type="RefSeq" id="WP_317545549.1">
    <property type="nucleotide sequence ID" value="NZ_JAWLKB010000031.1"/>
</dbReference>
<evidence type="ECO:0000313" key="1">
    <source>
        <dbReference type="EMBL" id="MDV6271086.1"/>
    </source>
</evidence>
<proteinExistence type="predicted"/>
<reference evidence="1 2" key="1">
    <citation type="submission" date="2023-10" db="EMBL/GenBank/DDBJ databases">
        <title>Development of a sustainable strategy for remediation of hydrocarbon-contaminated territories based on the waste exchange concept.</title>
        <authorList>
            <person name="Krivoruchko A."/>
        </authorList>
    </citation>
    <scope>NUCLEOTIDE SEQUENCE [LARGE SCALE GENOMIC DNA]</scope>
    <source>
        <strain evidence="1 2">IEGM 1203</strain>
    </source>
</reference>
<dbReference type="Proteomes" id="UP001185927">
    <property type="component" value="Unassembled WGS sequence"/>
</dbReference>
<comment type="caution">
    <text evidence="1">The sequence shown here is derived from an EMBL/GenBank/DDBJ whole genome shotgun (WGS) entry which is preliminary data.</text>
</comment>
<keyword evidence="2" id="KW-1185">Reference proteome</keyword>
<evidence type="ECO:0008006" key="3">
    <source>
        <dbReference type="Google" id="ProtNLM"/>
    </source>
</evidence>